<name>A0ABR9V0W4_9CHRO</name>
<keyword evidence="1" id="KW-0812">Transmembrane</keyword>
<keyword evidence="1" id="KW-1133">Transmembrane helix</keyword>
<evidence type="ECO:0000313" key="3">
    <source>
        <dbReference type="Proteomes" id="UP000654604"/>
    </source>
</evidence>
<comment type="caution">
    <text evidence="2">The sequence shown here is derived from an EMBL/GenBank/DDBJ whole genome shotgun (WGS) entry which is preliminary data.</text>
</comment>
<keyword evidence="1" id="KW-0472">Membrane</keyword>
<feature type="transmembrane region" description="Helical" evidence="1">
    <location>
        <begin position="46"/>
        <end position="71"/>
    </location>
</feature>
<accession>A0ABR9V0W4</accession>
<organism evidence="2 3">
    <name type="scientific">Cyanobacterium stanieri LEGE 03274</name>
    <dbReference type="NCBI Taxonomy" id="1828756"/>
    <lineage>
        <taxon>Bacteria</taxon>
        <taxon>Bacillati</taxon>
        <taxon>Cyanobacteriota</taxon>
        <taxon>Cyanophyceae</taxon>
        <taxon>Oscillatoriophycideae</taxon>
        <taxon>Chroococcales</taxon>
        <taxon>Geminocystaceae</taxon>
        <taxon>Cyanobacterium</taxon>
    </lineage>
</organism>
<feature type="transmembrane region" description="Helical" evidence="1">
    <location>
        <begin position="108"/>
        <end position="126"/>
    </location>
</feature>
<evidence type="ECO:0000256" key="1">
    <source>
        <dbReference type="SAM" id="Phobius"/>
    </source>
</evidence>
<feature type="transmembrane region" description="Helical" evidence="1">
    <location>
        <begin position="7"/>
        <end position="26"/>
    </location>
</feature>
<dbReference type="Proteomes" id="UP000654604">
    <property type="component" value="Unassembled WGS sequence"/>
</dbReference>
<reference evidence="2 3" key="1">
    <citation type="submission" date="2020-10" db="EMBL/GenBank/DDBJ databases">
        <authorList>
            <person name="Castelo-Branco R."/>
            <person name="Eusebio N."/>
            <person name="Adriana R."/>
            <person name="Vieira A."/>
            <person name="Brugerolle De Fraissinette N."/>
            <person name="Rezende De Castro R."/>
            <person name="Schneider M.P."/>
            <person name="Vasconcelos V."/>
            <person name="Leao P.N."/>
        </authorList>
    </citation>
    <scope>NUCLEOTIDE SEQUENCE [LARGE SCALE GENOMIC DNA]</scope>
    <source>
        <strain evidence="2 3">LEGE 03274</strain>
    </source>
</reference>
<feature type="transmembrane region" description="Helical" evidence="1">
    <location>
        <begin position="146"/>
        <end position="164"/>
    </location>
</feature>
<proteinExistence type="predicted"/>
<protein>
    <submittedName>
        <fullName evidence="2">Uncharacterized protein</fullName>
    </submittedName>
</protein>
<gene>
    <name evidence="2" type="ORF">IQ215_02290</name>
</gene>
<keyword evidence="3" id="KW-1185">Reference proteome</keyword>
<feature type="transmembrane region" description="Helical" evidence="1">
    <location>
        <begin position="170"/>
        <end position="189"/>
    </location>
</feature>
<sequence length="206" mass="24062">MLFKQYFIFYWVKILLIKVTISLLFFPPALNLLMGALVENNLSYRFFSGGLFLFCLEQCRMAIVDLNNYFIATQDYKNKHISFYFFVLCITIALEIIGFYWMYYYINIGATIILLSQLWFNSLAKIKISIVNQEVIIYPWTINKRIGELLGALLGIILIILWTLNIYPLTMGFLMLSMMIIFTTIKYAIPTLKKTLKKLSLSSSNK</sequence>
<dbReference type="RefSeq" id="WP_193799710.1">
    <property type="nucleotide sequence ID" value="NZ_JADEWC010000003.1"/>
</dbReference>
<evidence type="ECO:0000313" key="2">
    <source>
        <dbReference type="EMBL" id="MBE9221517.1"/>
    </source>
</evidence>
<dbReference type="EMBL" id="JADEWC010000003">
    <property type="protein sequence ID" value="MBE9221517.1"/>
    <property type="molecule type" value="Genomic_DNA"/>
</dbReference>
<feature type="transmembrane region" description="Helical" evidence="1">
    <location>
        <begin position="83"/>
        <end position="102"/>
    </location>
</feature>